<keyword evidence="4" id="KW-0808">Transferase</keyword>
<organism evidence="9 10">
    <name type="scientific">Cryobacterium adonitolivorans</name>
    <dbReference type="NCBI Taxonomy" id="1259189"/>
    <lineage>
        <taxon>Bacteria</taxon>
        <taxon>Bacillati</taxon>
        <taxon>Actinomycetota</taxon>
        <taxon>Actinomycetes</taxon>
        <taxon>Micrococcales</taxon>
        <taxon>Microbacteriaceae</taxon>
        <taxon>Cryobacterium</taxon>
    </lineage>
</organism>
<name>A0A4R8WF63_9MICO</name>
<feature type="transmembrane region" description="Helical" evidence="8">
    <location>
        <begin position="325"/>
        <end position="347"/>
    </location>
</feature>
<proteinExistence type="predicted"/>
<accession>A0A4R8WF63</accession>
<dbReference type="GO" id="GO:0016763">
    <property type="term" value="F:pentosyltransferase activity"/>
    <property type="evidence" value="ECO:0007669"/>
    <property type="project" value="TreeGrafter"/>
</dbReference>
<feature type="transmembrane region" description="Helical" evidence="8">
    <location>
        <begin position="33"/>
        <end position="50"/>
    </location>
</feature>
<evidence type="ECO:0000256" key="3">
    <source>
        <dbReference type="ARBA" id="ARBA00022676"/>
    </source>
</evidence>
<reference evidence="9 10" key="1">
    <citation type="submission" date="2019-03" db="EMBL/GenBank/DDBJ databases">
        <title>Genomics of glacier-inhabiting Cryobacterium strains.</title>
        <authorList>
            <person name="Liu Q."/>
            <person name="Xin Y.-H."/>
        </authorList>
    </citation>
    <scope>NUCLEOTIDE SEQUENCE [LARGE SCALE GENOMIC DNA]</scope>
    <source>
        <strain evidence="9 10">RHLS22-1</strain>
    </source>
</reference>
<feature type="transmembrane region" description="Helical" evidence="8">
    <location>
        <begin position="232"/>
        <end position="255"/>
    </location>
</feature>
<dbReference type="Proteomes" id="UP000297907">
    <property type="component" value="Unassembled WGS sequence"/>
</dbReference>
<evidence type="ECO:0000256" key="5">
    <source>
        <dbReference type="ARBA" id="ARBA00022692"/>
    </source>
</evidence>
<dbReference type="EMBL" id="SOFL01000008">
    <property type="protein sequence ID" value="TFC05443.1"/>
    <property type="molecule type" value="Genomic_DNA"/>
</dbReference>
<evidence type="ECO:0000256" key="1">
    <source>
        <dbReference type="ARBA" id="ARBA00004651"/>
    </source>
</evidence>
<feature type="transmembrane region" description="Helical" evidence="8">
    <location>
        <begin position="378"/>
        <end position="397"/>
    </location>
</feature>
<dbReference type="GO" id="GO:0009103">
    <property type="term" value="P:lipopolysaccharide biosynthetic process"/>
    <property type="evidence" value="ECO:0007669"/>
    <property type="project" value="UniProtKB-ARBA"/>
</dbReference>
<gene>
    <name evidence="9" type="ORF">E3O42_02400</name>
</gene>
<feature type="transmembrane region" description="Helical" evidence="8">
    <location>
        <begin position="101"/>
        <end position="122"/>
    </location>
</feature>
<dbReference type="InterPro" id="IPR050297">
    <property type="entry name" value="LipidA_mod_glycosyltrf_83"/>
</dbReference>
<keyword evidence="6 8" id="KW-1133">Transmembrane helix</keyword>
<dbReference type="GO" id="GO:0005886">
    <property type="term" value="C:plasma membrane"/>
    <property type="evidence" value="ECO:0007669"/>
    <property type="project" value="UniProtKB-SubCell"/>
</dbReference>
<feature type="transmembrane region" description="Helical" evidence="8">
    <location>
        <begin position="262"/>
        <end position="282"/>
    </location>
</feature>
<keyword evidence="10" id="KW-1185">Reference proteome</keyword>
<evidence type="ECO:0000256" key="2">
    <source>
        <dbReference type="ARBA" id="ARBA00022475"/>
    </source>
</evidence>
<keyword evidence="2" id="KW-1003">Cell membrane</keyword>
<comment type="caution">
    <text evidence="9">The sequence shown here is derived from an EMBL/GenBank/DDBJ whole genome shotgun (WGS) entry which is preliminary data.</text>
</comment>
<protein>
    <recommendedName>
        <fullName evidence="11">Glycosyltransferase RgtA/B/C/D-like domain-containing protein</fullName>
    </recommendedName>
</protein>
<feature type="transmembrane region" description="Helical" evidence="8">
    <location>
        <begin position="154"/>
        <end position="172"/>
    </location>
</feature>
<dbReference type="AlphaFoldDB" id="A0A4R8WF63"/>
<evidence type="ECO:0000256" key="4">
    <source>
        <dbReference type="ARBA" id="ARBA00022679"/>
    </source>
</evidence>
<evidence type="ECO:0000256" key="7">
    <source>
        <dbReference type="ARBA" id="ARBA00023136"/>
    </source>
</evidence>
<evidence type="ECO:0000256" key="6">
    <source>
        <dbReference type="ARBA" id="ARBA00022989"/>
    </source>
</evidence>
<keyword evidence="5 8" id="KW-0812">Transmembrane</keyword>
<evidence type="ECO:0000313" key="9">
    <source>
        <dbReference type="EMBL" id="TFC05443.1"/>
    </source>
</evidence>
<dbReference type="GO" id="GO:0010041">
    <property type="term" value="P:response to iron(III) ion"/>
    <property type="evidence" value="ECO:0007669"/>
    <property type="project" value="TreeGrafter"/>
</dbReference>
<evidence type="ECO:0000256" key="8">
    <source>
        <dbReference type="SAM" id="Phobius"/>
    </source>
</evidence>
<feature type="transmembrane region" description="Helical" evidence="8">
    <location>
        <begin position="131"/>
        <end position="148"/>
    </location>
</feature>
<keyword evidence="3" id="KW-0328">Glycosyltransferase</keyword>
<evidence type="ECO:0000313" key="10">
    <source>
        <dbReference type="Proteomes" id="UP000297907"/>
    </source>
</evidence>
<comment type="subcellular location">
    <subcellularLocation>
        <location evidence="1">Cell membrane</location>
        <topology evidence="1">Multi-pass membrane protein</topology>
    </subcellularLocation>
</comment>
<feature type="transmembrane region" description="Helical" evidence="8">
    <location>
        <begin position="184"/>
        <end position="212"/>
    </location>
</feature>
<dbReference type="PANTHER" id="PTHR33908:SF3">
    <property type="entry name" value="UNDECAPRENYL PHOSPHATE-ALPHA-4-AMINO-4-DEOXY-L-ARABINOSE ARABINOSYL TRANSFERASE"/>
    <property type="match status" value="1"/>
</dbReference>
<feature type="transmembrane region" description="Helical" evidence="8">
    <location>
        <begin position="353"/>
        <end position="371"/>
    </location>
</feature>
<dbReference type="OrthoDB" id="5318634at2"/>
<dbReference type="PANTHER" id="PTHR33908">
    <property type="entry name" value="MANNOSYLTRANSFERASE YKCB-RELATED"/>
    <property type="match status" value="1"/>
</dbReference>
<sequence length="533" mass="57741">MGERVTMTTPTTTLRRAPDQTARIPVRASVRDALLVGLFGTLLALAWSWQPSIWFDEAATVSATMRSWPELGRMLLSIDAVHGLYYAGMHLWLDLVGYSPFALRLPSAVFVGVAAALTVILVRSRAGRRTAVLAGVALCLLPRVTWMGAEGRSYALTAALAVALTLIFLAAWRRGPAPRRIRVLWWTLYGVIAVVATVTFIYLAFLVGAHGLTALWTVWAGRRRDRAARASLFGWGLASLAAAVLLVPFALGVVGQSGQVSWIAPISWGSWNGVFVTQWFYLNRPFALVGWALVIVGVAALVVAARRSRAAGSETSRAQARNPSLLAIAVPWLAAPTLGVIVASAIATPLYSPRYLTFSAPAVAILIGVALDALRRRWLIVSALVALAGLAAPQFVAQRQPEAKQNSSWSEVADLISRERTARPDDTAAIIYGPVRQHPAATTRVIAYSYPHAFEGLIDVKLKTPAAQTGGLWETRYPLDDVTDRFGGVDAVWLVTSDKQDWRPGVTGKLSALGYTLDEEWSLTGVNVLRYVR</sequence>
<evidence type="ECO:0008006" key="11">
    <source>
        <dbReference type="Google" id="ProtNLM"/>
    </source>
</evidence>
<keyword evidence="7 8" id="KW-0472">Membrane</keyword>
<feature type="transmembrane region" description="Helical" evidence="8">
    <location>
        <begin position="288"/>
        <end position="305"/>
    </location>
</feature>